<keyword evidence="2" id="KW-1185">Reference proteome</keyword>
<gene>
    <name evidence="1" type="ORF">SMTD_LOCUS10917</name>
</gene>
<dbReference type="Proteomes" id="UP000269396">
    <property type="component" value="Unassembled WGS sequence"/>
</dbReference>
<dbReference type="PANTHER" id="PTHR47027:SF20">
    <property type="entry name" value="REVERSE TRANSCRIPTASE-LIKE PROTEIN WITH RNA-DIRECTED DNA POLYMERASE DOMAIN"/>
    <property type="match status" value="1"/>
</dbReference>
<protein>
    <submittedName>
        <fullName evidence="1">Uncharacterized protein</fullName>
    </submittedName>
</protein>
<dbReference type="STRING" id="31246.A0A183P981"/>
<dbReference type="EMBL" id="UZAL01030988">
    <property type="protein sequence ID" value="VDP56438.1"/>
    <property type="molecule type" value="Genomic_DNA"/>
</dbReference>
<dbReference type="PANTHER" id="PTHR47027">
    <property type="entry name" value="REVERSE TRANSCRIPTASE DOMAIN-CONTAINING PROTEIN"/>
    <property type="match status" value="1"/>
</dbReference>
<evidence type="ECO:0000313" key="1">
    <source>
        <dbReference type="EMBL" id="VDP56438.1"/>
    </source>
</evidence>
<name>A0A183P981_9TREM</name>
<organism evidence="1 2">
    <name type="scientific">Schistosoma mattheei</name>
    <dbReference type="NCBI Taxonomy" id="31246"/>
    <lineage>
        <taxon>Eukaryota</taxon>
        <taxon>Metazoa</taxon>
        <taxon>Spiralia</taxon>
        <taxon>Lophotrochozoa</taxon>
        <taxon>Platyhelminthes</taxon>
        <taxon>Trematoda</taxon>
        <taxon>Digenea</taxon>
        <taxon>Strigeidida</taxon>
        <taxon>Schistosomatoidea</taxon>
        <taxon>Schistosomatidae</taxon>
        <taxon>Schistosoma</taxon>
    </lineage>
</organism>
<evidence type="ECO:0000313" key="2">
    <source>
        <dbReference type="Proteomes" id="UP000269396"/>
    </source>
</evidence>
<dbReference type="AlphaFoldDB" id="A0A183P981"/>
<sequence length="100" mass="11395">MKDAVDARLRDQQAGFRKGRSCTDRNATLRISVEQSVGWNSSLYINFIGYEKAFDNVDRTILWKLLRQYGVPEEVVNIIRNSYSGLQCKVVHGGKPIDAF</sequence>
<proteinExistence type="predicted"/>
<accession>A0A183P981</accession>
<reference evidence="1 2" key="1">
    <citation type="submission" date="2018-11" db="EMBL/GenBank/DDBJ databases">
        <authorList>
            <consortium name="Pathogen Informatics"/>
        </authorList>
    </citation>
    <scope>NUCLEOTIDE SEQUENCE [LARGE SCALE GENOMIC DNA]</scope>
    <source>
        <strain>Denwood</strain>
        <strain evidence="2">Zambia</strain>
    </source>
</reference>